<evidence type="ECO:0000313" key="2">
    <source>
        <dbReference type="Proteomes" id="UP000292082"/>
    </source>
</evidence>
<sequence>MSIQTHGIPVSTFDSTSFSSRTLSTPSPTIRTLMANLPTLASRSTSSASFCSLAICTPSLASADCLRFGICGHNFEANSILYYRFKLGLPLSLHQHDAAIADRWSQLAAGLQSAAIHLLWQPDVGLVKDNETTTLAPQDGNTWAVKSGLVTDALQIVLELED</sequence>
<dbReference type="InterPro" id="IPR008928">
    <property type="entry name" value="6-hairpin_glycosidase_sf"/>
</dbReference>
<protein>
    <submittedName>
        <fullName evidence="1">Uncharacterized protein</fullName>
    </submittedName>
</protein>
<dbReference type="InterPro" id="IPR012341">
    <property type="entry name" value="6hp_glycosidase-like_sf"/>
</dbReference>
<dbReference type="AlphaFoldDB" id="A0A4Q9Q7H6"/>
<dbReference type="Gene3D" id="1.50.10.10">
    <property type="match status" value="1"/>
</dbReference>
<dbReference type="Proteomes" id="UP000292082">
    <property type="component" value="Unassembled WGS sequence"/>
</dbReference>
<dbReference type="GO" id="GO:0003824">
    <property type="term" value="F:catalytic activity"/>
    <property type="evidence" value="ECO:0007669"/>
    <property type="project" value="UniProtKB-ARBA"/>
</dbReference>
<dbReference type="EMBL" id="ML145091">
    <property type="protein sequence ID" value="TBU62921.1"/>
    <property type="molecule type" value="Genomic_DNA"/>
</dbReference>
<gene>
    <name evidence="1" type="ORF">BD310DRAFT_973913</name>
</gene>
<dbReference type="SUPFAM" id="SSF48208">
    <property type="entry name" value="Six-hairpin glycosidases"/>
    <property type="match status" value="1"/>
</dbReference>
<reference evidence="1 2" key="1">
    <citation type="submission" date="2019-01" db="EMBL/GenBank/DDBJ databases">
        <title>Draft genome sequences of three monokaryotic isolates of the white-rot basidiomycete fungus Dichomitus squalens.</title>
        <authorList>
            <consortium name="DOE Joint Genome Institute"/>
            <person name="Lopez S.C."/>
            <person name="Andreopoulos B."/>
            <person name="Pangilinan J."/>
            <person name="Lipzen A."/>
            <person name="Riley R."/>
            <person name="Ahrendt S."/>
            <person name="Ng V."/>
            <person name="Barry K."/>
            <person name="Daum C."/>
            <person name="Grigoriev I.V."/>
            <person name="Hilden K.S."/>
            <person name="Makela M.R."/>
            <person name="de Vries R.P."/>
        </authorList>
    </citation>
    <scope>NUCLEOTIDE SEQUENCE [LARGE SCALE GENOMIC DNA]</scope>
    <source>
        <strain evidence="1 2">CBS 464.89</strain>
    </source>
</reference>
<proteinExistence type="predicted"/>
<organism evidence="1 2">
    <name type="scientific">Dichomitus squalens</name>
    <dbReference type="NCBI Taxonomy" id="114155"/>
    <lineage>
        <taxon>Eukaryota</taxon>
        <taxon>Fungi</taxon>
        <taxon>Dikarya</taxon>
        <taxon>Basidiomycota</taxon>
        <taxon>Agaricomycotina</taxon>
        <taxon>Agaricomycetes</taxon>
        <taxon>Polyporales</taxon>
        <taxon>Polyporaceae</taxon>
        <taxon>Dichomitus</taxon>
    </lineage>
</organism>
<name>A0A4Q9Q7H6_9APHY</name>
<evidence type="ECO:0000313" key="1">
    <source>
        <dbReference type="EMBL" id="TBU62921.1"/>
    </source>
</evidence>
<dbReference type="STRING" id="114155.A0A4Q9Q7H6"/>
<keyword evidence="2" id="KW-1185">Reference proteome</keyword>
<accession>A0A4Q9Q7H6</accession>
<dbReference type="GO" id="GO:0005975">
    <property type="term" value="P:carbohydrate metabolic process"/>
    <property type="evidence" value="ECO:0007669"/>
    <property type="project" value="InterPro"/>
</dbReference>